<protein>
    <submittedName>
        <fullName evidence="4">TetR/AcrR family transcriptional regulator</fullName>
    </submittedName>
</protein>
<dbReference type="EMBL" id="CP062229">
    <property type="protein sequence ID" value="UVC14190.1"/>
    <property type="molecule type" value="Genomic_DNA"/>
</dbReference>
<organism evidence="4 5">
    <name type="scientific">Mesorhizobium onobrychidis</name>
    <dbReference type="NCBI Taxonomy" id="2775404"/>
    <lineage>
        <taxon>Bacteria</taxon>
        <taxon>Pseudomonadati</taxon>
        <taxon>Pseudomonadota</taxon>
        <taxon>Alphaproteobacteria</taxon>
        <taxon>Hyphomicrobiales</taxon>
        <taxon>Phyllobacteriaceae</taxon>
        <taxon>Mesorhizobium</taxon>
    </lineage>
</organism>
<name>A0ABY5QSQ4_9HYPH</name>
<evidence type="ECO:0000313" key="4">
    <source>
        <dbReference type="EMBL" id="UVC14190.1"/>
    </source>
</evidence>
<keyword evidence="5" id="KW-1185">Reference proteome</keyword>
<evidence type="ECO:0000259" key="3">
    <source>
        <dbReference type="PROSITE" id="PS50977"/>
    </source>
</evidence>
<dbReference type="PROSITE" id="PS50977">
    <property type="entry name" value="HTH_TETR_2"/>
    <property type="match status" value="1"/>
</dbReference>
<dbReference type="InterPro" id="IPR001647">
    <property type="entry name" value="HTH_TetR"/>
</dbReference>
<evidence type="ECO:0000256" key="1">
    <source>
        <dbReference type="ARBA" id="ARBA00023125"/>
    </source>
</evidence>
<sequence>MSSLKEGQRRSYRLQRRAVKQAETHLALARAAFELHSSVGPSRTTVSAIAEKAGVQRLTVYRHFPDEEAVFNACSAYSFGQDPPPNPETWRSIVEPEVRLRTALFQLYSYYRRKRQLLANLYRDAEMPVVAAALARRREVLAKGVAVLSQGCFDSDGGTARLLVAAIGHALDFTTWLSLVENQGLSDEEAVETMLVFVRSVRSSLRAAEATSR</sequence>
<dbReference type="PRINTS" id="PR00455">
    <property type="entry name" value="HTHTETR"/>
</dbReference>
<feature type="DNA-binding region" description="H-T-H motif" evidence="2">
    <location>
        <begin position="45"/>
        <end position="64"/>
    </location>
</feature>
<reference evidence="4" key="1">
    <citation type="submission" date="2020-09" db="EMBL/GenBank/DDBJ databases">
        <title>Rhizobia associated with sainfoin plants.</title>
        <authorList>
            <person name="Asharfi S."/>
            <person name="Kuzmanovic N."/>
            <person name="Bunk B."/>
            <person name="Sproeer C."/>
            <person name="Becker M."/>
            <person name="Thuenen T."/>
        </authorList>
    </citation>
    <scope>NUCLEOTIDE SEQUENCE</scope>
    <source>
        <strain evidence="4">OM4</strain>
    </source>
</reference>
<evidence type="ECO:0000313" key="5">
    <source>
        <dbReference type="Proteomes" id="UP001058098"/>
    </source>
</evidence>
<proteinExistence type="predicted"/>
<dbReference type="RefSeq" id="WP_258118313.1">
    <property type="nucleotide sequence ID" value="NZ_CP062229.1"/>
</dbReference>
<dbReference type="InterPro" id="IPR009057">
    <property type="entry name" value="Homeodomain-like_sf"/>
</dbReference>
<feature type="domain" description="HTH tetR-type" evidence="3">
    <location>
        <begin position="22"/>
        <end position="82"/>
    </location>
</feature>
<dbReference type="Gene3D" id="1.10.357.10">
    <property type="entry name" value="Tetracycline Repressor, domain 2"/>
    <property type="match status" value="1"/>
</dbReference>
<dbReference type="SUPFAM" id="SSF46689">
    <property type="entry name" value="Homeodomain-like"/>
    <property type="match status" value="1"/>
</dbReference>
<evidence type="ECO:0000256" key="2">
    <source>
        <dbReference type="PROSITE-ProRule" id="PRU00335"/>
    </source>
</evidence>
<dbReference type="Proteomes" id="UP001058098">
    <property type="component" value="Chromosome"/>
</dbReference>
<gene>
    <name evidence="4" type="ORF">IHQ72_26485</name>
</gene>
<dbReference type="Pfam" id="PF00440">
    <property type="entry name" value="TetR_N"/>
    <property type="match status" value="1"/>
</dbReference>
<keyword evidence="1 2" id="KW-0238">DNA-binding</keyword>
<accession>A0ABY5QSQ4</accession>